<evidence type="ECO:0000313" key="4">
    <source>
        <dbReference type="WBParaSite" id="TCONS_00005585.p1"/>
    </source>
</evidence>
<accession>A0A0K0E2N9</accession>
<keyword evidence="2" id="KW-1185">Reference proteome</keyword>
<evidence type="ECO:0000313" key="3">
    <source>
        <dbReference type="WBParaSite" id="SSTP_0000375800.1"/>
    </source>
</evidence>
<dbReference type="WBParaSite" id="SSTP_0000375800.1">
    <property type="protein sequence ID" value="SSTP_0000375800.1"/>
    <property type="gene ID" value="SSTP_0000375800"/>
</dbReference>
<dbReference type="AlphaFoldDB" id="A0A0K0E2N9"/>
<dbReference type="WBParaSite" id="TCONS_00005585.p1">
    <property type="protein sequence ID" value="TCONS_00005585.p1"/>
    <property type="gene ID" value="XLOC_003853"/>
</dbReference>
<evidence type="ECO:0000313" key="2">
    <source>
        <dbReference type="Proteomes" id="UP000035681"/>
    </source>
</evidence>
<feature type="region of interest" description="Disordered" evidence="1">
    <location>
        <begin position="68"/>
        <end position="133"/>
    </location>
</feature>
<sequence length="216" mass="24589">MPNQFNTFGMAVEASKIKDHNQKIKKVLVLEWRQEEEISENEARKLINNFSSQKKVCHKHRNMITCSSKIENNEKSERPIAISPATSSVSSRSKKKARKIKSKSTKSCSKKSKSKSSKSKKVKLTNFNRPSSTKNVNIKEASTDIEVDNSTVVTRQKIKIPYKLYWKPTITESGKEGITFKIQVQDLEGKKMELDVSCPGFMPNKVRLNGVNLRKL</sequence>
<organism evidence="3">
    <name type="scientific">Strongyloides stercoralis</name>
    <name type="common">Threadworm</name>
    <dbReference type="NCBI Taxonomy" id="6248"/>
    <lineage>
        <taxon>Eukaryota</taxon>
        <taxon>Metazoa</taxon>
        <taxon>Ecdysozoa</taxon>
        <taxon>Nematoda</taxon>
        <taxon>Chromadorea</taxon>
        <taxon>Rhabditida</taxon>
        <taxon>Tylenchina</taxon>
        <taxon>Panagrolaimomorpha</taxon>
        <taxon>Strongyloidoidea</taxon>
        <taxon>Strongyloididae</taxon>
        <taxon>Strongyloides</taxon>
    </lineage>
</organism>
<dbReference type="Proteomes" id="UP000035681">
    <property type="component" value="Unplaced"/>
</dbReference>
<feature type="compositionally biased region" description="Low complexity" evidence="1">
    <location>
        <begin position="79"/>
        <end position="91"/>
    </location>
</feature>
<proteinExistence type="predicted"/>
<reference evidence="3" key="1">
    <citation type="submission" date="2015-08" db="UniProtKB">
        <authorList>
            <consortium name="WormBaseParasite"/>
        </authorList>
    </citation>
    <scope>IDENTIFICATION</scope>
</reference>
<name>A0A0K0E2N9_STRER</name>
<protein>
    <submittedName>
        <fullName evidence="3 4">Uncharacterized protein</fullName>
    </submittedName>
</protein>
<evidence type="ECO:0000256" key="1">
    <source>
        <dbReference type="SAM" id="MobiDB-lite"/>
    </source>
</evidence>
<feature type="compositionally biased region" description="Basic residues" evidence="1">
    <location>
        <begin position="92"/>
        <end position="123"/>
    </location>
</feature>